<feature type="compositionally biased region" description="Polar residues" evidence="8">
    <location>
        <begin position="125"/>
        <end position="139"/>
    </location>
</feature>
<dbReference type="PANTHER" id="PTHR30069">
    <property type="entry name" value="TONB-DEPENDENT OUTER MEMBRANE RECEPTOR"/>
    <property type="match status" value="1"/>
</dbReference>
<dbReference type="GO" id="GO:0044718">
    <property type="term" value="P:siderophore transmembrane transport"/>
    <property type="evidence" value="ECO:0007669"/>
    <property type="project" value="TreeGrafter"/>
</dbReference>
<feature type="chain" id="PRO_5010311066" evidence="9">
    <location>
        <begin position="25"/>
        <end position="928"/>
    </location>
</feature>
<dbReference type="SUPFAM" id="SSF49464">
    <property type="entry name" value="Carboxypeptidase regulatory domain-like"/>
    <property type="match status" value="1"/>
</dbReference>
<organism evidence="11 12">
    <name type="scientific">Terriglobus roseus</name>
    <dbReference type="NCBI Taxonomy" id="392734"/>
    <lineage>
        <taxon>Bacteria</taxon>
        <taxon>Pseudomonadati</taxon>
        <taxon>Acidobacteriota</taxon>
        <taxon>Terriglobia</taxon>
        <taxon>Terriglobales</taxon>
        <taxon>Acidobacteriaceae</taxon>
        <taxon>Terriglobus</taxon>
    </lineage>
</organism>
<keyword evidence="5 9" id="KW-0732">Signal</keyword>
<gene>
    <name evidence="11" type="ORF">SAMN05443244_0758</name>
</gene>
<reference evidence="11 12" key="1">
    <citation type="submission" date="2016-10" db="EMBL/GenBank/DDBJ databases">
        <authorList>
            <person name="de Groot N.N."/>
        </authorList>
    </citation>
    <scope>NUCLEOTIDE SEQUENCE [LARGE SCALE GENOMIC DNA]</scope>
    <source>
        <strain evidence="11 12">AB35.6</strain>
    </source>
</reference>
<evidence type="ECO:0000256" key="1">
    <source>
        <dbReference type="ARBA" id="ARBA00004571"/>
    </source>
</evidence>
<evidence type="ECO:0000256" key="7">
    <source>
        <dbReference type="ARBA" id="ARBA00023237"/>
    </source>
</evidence>
<dbReference type="PANTHER" id="PTHR30069:SF29">
    <property type="entry name" value="HEMOGLOBIN AND HEMOGLOBIN-HAPTOGLOBIN-BINDING PROTEIN 1-RELATED"/>
    <property type="match status" value="1"/>
</dbReference>
<feature type="signal peptide" evidence="9">
    <location>
        <begin position="1"/>
        <end position="24"/>
    </location>
</feature>
<dbReference type="InterPro" id="IPR036942">
    <property type="entry name" value="Beta-barrel_TonB_sf"/>
</dbReference>
<keyword evidence="7" id="KW-0998">Cell outer membrane</keyword>
<dbReference type="EMBL" id="FNSD01000001">
    <property type="protein sequence ID" value="SEB48531.1"/>
    <property type="molecule type" value="Genomic_DNA"/>
</dbReference>
<accession>A0A1H4JQG0</accession>
<dbReference type="RefSeq" id="WP_074652416.1">
    <property type="nucleotide sequence ID" value="NZ_FNSD01000001.1"/>
</dbReference>
<keyword evidence="3" id="KW-1134">Transmembrane beta strand</keyword>
<dbReference type="OrthoDB" id="98505at2"/>
<dbReference type="AlphaFoldDB" id="A0A1H4JQG0"/>
<keyword evidence="2" id="KW-0813">Transport</keyword>
<dbReference type="InterPro" id="IPR039426">
    <property type="entry name" value="TonB-dep_rcpt-like"/>
</dbReference>
<sequence length="928" mass="99945">MNQSLFALAAGVAPALAFSTTAPAQTGCTPVAGVVHDATSAIIPGASVRLDSNDAVLGDAYGRFRIACVPAGRHMLHITFDGFSSVDLPVSVPRAADLAVRMVPAVVTTSVDVSDNDDDPAAENSPVSTGPTQTIKGQQLQSLADDPDDLLRELQQMAAAGGGSPSSATVSVDGFQGGDNHVTLPPKSSIAYIKVNPDLFSSEYRNPPFGGGQIEVYTKPGQSAYHGAVFTTNSSAWMNARDPFSVTRAAIGKQRYGFELTGPIRSKGSDFILNLEHRSIDNFATVNAVGVNAAGVQTAILQNVPAPQRLWVGMAKVDWQLGSKNTLIASFDAWHNHRENVGAGGSTLAEGAYDGELYDHNVHLTDVTTLSAKAMHEARLGIEIDGRDQVPNSFKPQLQVAGAFTSGGNSDGALRDHEVDAEFDDDVIFNFSKHLLKVGFQSEFLRERFRYTNKFNGSWIFGGGTAPVLDANHNATAGSETITGVEQYVRALNGWAGGAPTQYSNVSGTPTLNMTQYRFAFFVQDDWKVLPRLHVALGLRYYTQNKPMVHNNINPRLGISWAPDKKSTWTLHAHAGLFSGRFTAHSFAQLLGMDGTDRVTSLIYSPMCPGSFDPDTCNAFLGATPLQSIRTIQPHLPNLFYGIENIGFSHTIGKGWTISADYHLAQFWHYTRTENINAPTNGDPLGPRPLQPNVNILQWQPTARGYGNVVFMGLSNQSLKRVQLTIGSTRQAIIDENNDDPFTAPQTTGSNAGEFARRAGNALWNVFGNATAKLPWALQLSGNLNAQGDRLFNITTGFDNNGDGNFNDRPRLAATGTPICSASVTSNCGYRTPYGFLATAGAGPTLGRNAGHMPWTFNLDTNLQRTFKLRHDAKAEHPQSLTANVRSSNVLNHRNVSSVGSVVGSPLFNQPYQADNGRRVEGGLRYSF</sequence>
<feature type="domain" description="TonB-dependent transporter Oar-like beta-barrel" evidence="10">
    <location>
        <begin position="297"/>
        <end position="547"/>
    </location>
</feature>
<dbReference type="GO" id="GO:0004180">
    <property type="term" value="F:carboxypeptidase activity"/>
    <property type="evidence" value="ECO:0007669"/>
    <property type="project" value="UniProtKB-KW"/>
</dbReference>
<dbReference type="Pfam" id="PF13620">
    <property type="entry name" value="CarboxypepD_reg"/>
    <property type="match status" value="1"/>
</dbReference>
<evidence type="ECO:0000256" key="5">
    <source>
        <dbReference type="ARBA" id="ARBA00022729"/>
    </source>
</evidence>
<name>A0A1H4JQG0_9BACT</name>
<dbReference type="GO" id="GO:0015344">
    <property type="term" value="F:siderophore uptake transmembrane transporter activity"/>
    <property type="evidence" value="ECO:0007669"/>
    <property type="project" value="TreeGrafter"/>
</dbReference>
<proteinExistence type="predicted"/>
<protein>
    <submittedName>
        <fullName evidence="11">Carboxypeptidase regulatory-like domain-containing protein</fullName>
    </submittedName>
</protein>
<dbReference type="Gene3D" id="2.60.40.1120">
    <property type="entry name" value="Carboxypeptidase-like, regulatory domain"/>
    <property type="match status" value="1"/>
</dbReference>
<feature type="region of interest" description="Disordered" evidence="8">
    <location>
        <begin position="111"/>
        <end position="139"/>
    </location>
</feature>
<feature type="domain" description="TonB-dependent transporter Oar-like beta-barrel" evidence="10">
    <location>
        <begin position="550"/>
        <end position="918"/>
    </location>
</feature>
<dbReference type="Pfam" id="PF25183">
    <property type="entry name" value="OMP_b-brl_4"/>
    <property type="match status" value="2"/>
</dbReference>
<keyword evidence="11" id="KW-0378">Hydrolase</keyword>
<dbReference type="SUPFAM" id="SSF56935">
    <property type="entry name" value="Porins"/>
    <property type="match status" value="1"/>
</dbReference>
<evidence type="ECO:0000313" key="12">
    <source>
        <dbReference type="Proteomes" id="UP000182409"/>
    </source>
</evidence>
<keyword evidence="11" id="KW-0121">Carboxypeptidase</keyword>
<evidence type="ECO:0000259" key="10">
    <source>
        <dbReference type="Pfam" id="PF25183"/>
    </source>
</evidence>
<dbReference type="Gene3D" id="2.40.170.20">
    <property type="entry name" value="TonB-dependent receptor, beta-barrel domain"/>
    <property type="match status" value="1"/>
</dbReference>
<evidence type="ECO:0000256" key="3">
    <source>
        <dbReference type="ARBA" id="ARBA00022452"/>
    </source>
</evidence>
<evidence type="ECO:0000256" key="2">
    <source>
        <dbReference type="ARBA" id="ARBA00022448"/>
    </source>
</evidence>
<evidence type="ECO:0000313" key="11">
    <source>
        <dbReference type="EMBL" id="SEB48531.1"/>
    </source>
</evidence>
<dbReference type="InterPro" id="IPR057601">
    <property type="entry name" value="Oar-like_b-barrel"/>
</dbReference>
<dbReference type="GO" id="GO:0009279">
    <property type="term" value="C:cell outer membrane"/>
    <property type="evidence" value="ECO:0007669"/>
    <property type="project" value="UniProtKB-SubCell"/>
</dbReference>
<dbReference type="InterPro" id="IPR008969">
    <property type="entry name" value="CarboxyPept-like_regulatory"/>
</dbReference>
<evidence type="ECO:0000256" key="9">
    <source>
        <dbReference type="SAM" id="SignalP"/>
    </source>
</evidence>
<evidence type="ECO:0000256" key="8">
    <source>
        <dbReference type="SAM" id="MobiDB-lite"/>
    </source>
</evidence>
<keyword evidence="6" id="KW-0472">Membrane</keyword>
<comment type="subcellular location">
    <subcellularLocation>
        <location evidence="1">Cell outer membrane</location>
        <topology evidence="1">Multi-pass membrane protein</topology>
    </subcellularLocation>
</comment>
<keyword evidence="4" id="KW-0812">Transmembrane</keyword>
<evidence type="ECO:0000256" key="4">
    <source>
        <dbReference type="ARBA" id="ARBA00022692"/>
    </source>
</evidence>
<evidence type="ECO:0000256" key="6">
    <source>
        <dbReference type="ARBA" id="ARBA00023136"/>
    </source>
</evidence>
<keyword evidence="11" id="KW-0645">Protease</keyword>
<dbReference type="Proteomes" id="UP000182409">
    <property type="component" value="Unassembled WGS sequence"/>
</dbReference>